<sequence length="113" mass="12323">MAVLWAADGPLTPAQVRAALAGRRDGAGLAYNTVLTTLTRMHGKGLLLRRPPRRPRAGRSGWRCRAGRRRAPAAPRPGPRRRAPGPDPRSRPCRGPRRRRPPGRRAHPAGAGR</sequence>
<dbReference type="InterPro" id="IPR036388">
    <property type="entry name" value="WH-like_DNA-bd_sf"/>
</dbReference>
<dbReference type="GO" id="GO:0003677">
    <property type="term" value="F:DNA binding"/>
    <property type="evidence" value="ECO:0007669"/>
    <property type="project" value="UniProtKB-KW"/>
</dbReference>
<feature type="compositionally biased region" description="Basic residues" evidence="5">
    <location>
        <begin position="91"/>
        <end position="107"/>
    </location>
</feature>
<dbReference type="GO" id="GO:0045892">
    <property type="term" value="P:negative regulation of DNA-templated transcription"/>
    <property type="evidence" value="ECO:0007669"/>
    <property type="project" value="InterPro"/>
</dbReference>
<dbReference type="Gene3D" id="1.10.10.10">
    <property type="entry name" value="Winged helix-like DNA-binding domain superfamily/Winged helix DNA-binding domain"/>
    <property type="match status" value="1"/>
</dbReference>
<dbReference type="AlphaFoldDB" id="A0A9Q9INU1"/>
<evidence type="ECO:0000256" key="2">
    <source>
        <dbReference type="ARBA" id="ARBA00023015"/>
    </source>
</evidence>
<dbReference type="InterPro" id="IPR005650">
    <property type="entry name" value="BlaI_family"/>
</dbReference>
<proteinExistence type="inferred from homology"/>
<dbReference type="Pfam" id="PF03965">
    <property type="entry name" value="Penicillinase_R"/>
    <property type="match status" value="1"/>
</dbReference>
<dbReference type="SUPFAM" id="SSF46785">
    <property type="entry name" value="Winged helix' DNA-binding domain"/>
    <property type="match status" value="1"/>
</dbReference>
<evidence type="ECO:0000256" key="5">
    <source>
        <dbReference type="SAM" id="MobiDB-lite"/>
    </source>
</evidence>
<keyword evidence="7" id="KW-1185">Reference proteome</keyword>
<dbReference type="EMBL" id="CP073767">
    <property type="protein sequence ID" value="UWZ59594.1"/>
    <property type="molecule type" value="Genomic_DNA"/>
</dbReference>
<dbReference type="KEGG" id="daur:Daura_16650"/>
<dbReference type="InterPro" id="IPR036390">
    <property type="entry name" value="WH_DNA-bd_sf"/>
</dbReference>
<keyword evidence="4" id="KW-0804">Transcription</keyword>
<gene>
    <name evidence="6" type="ORF">Daura_16650</name>
</gene>
<reference evidence="6" key="1">
    <citation type="submission" date="2021-04" db="EMBL/GenBank/DDBJ databases">
        <title>Dactylosporangium aurantiacum NRRL B-8018 full assembly.</title>
        <authorList>
            <person name="Hartkoorn R.C."/>
            <person name="Beaudoing E."/>
            <person name="Hot D."/>
        </authorList>
    </citation>
    <scope>NUCLEOTIDE SEQUENCE</scope>
    <source>
        <strain evidence="6">NRRL B-8018</strain>
    </source>
</reference>
<accession>A0A9Q9INU1</accession>
<evidence type="ECO:0000256" key="1">
    <source>
        <dbReference type="ARBA" id="ARBA00011046"/>
    </source>
</evidence>
<evidence type="ECO:0000256" key="3">
    <source>
        <dbReference type="ARBA" id="ARBA00023125"/>
    </source>
</evidence>
<comment type="similarity">
    <text evidence="1">Belongs to the BlaI transcriptional regulatory family.</text>
</comment>
<feature type="region of interest" description="Disordered" evidence="5">
    <location>
        <begin position="44"/>
        <end position="113"/>
    </location>
</feature>
<name>A0A9Q9INU1_9ACTN</name>
<evidence type="ECO:0000256" key="4">
    <source>
        <dbReference type="ARBA" id="ARBA00023163"/>
    </source>
</evidence>
<keyword evidence="3" id="KW-0238">DNA-binding</keyword>
<evidence type="ECO:0000313" key="6">
    <source>
        <dbReference type="EMBL" id="UWZ59594.1"/>
    </source>
</evidence>
<protein>
    <submittedName>
        <fullName evidence="6">BlaI/MecI/CopY family transcriptional regulator</fullName>
    </submittedName>
</protein>
<evidence type="ECO:0000313" key="7">
    <source>
        <dbReference type="Proteomes" id="UP001058003"/>
    </source>
</evidence>
<organism evidence="6 7">
    <name type="scientific">Dactylosporangium aurantiacum</name>
    <dbReference type="NCBI Taxonomy" id="35754"/>
    <lineage>
        <taxon>Bacteria</taxon>
        <taxon>Bacillati</taxon>
        <taxon>Actinomycetota</taxon>
        <taxon>Actinomycetes</taxon>
        <taxon>Micromonosporales</taxon>
        <taxon>Micromonosporaceae</taxon>
        <taxon>Dactylosporangium</taxon>
    </lineage>
</organism>
<dbReference type="Proteomes" id="UP001058003">
    <property type="component" value="Chromosome"/>
</dbReference>
<keyword evidence="2" id="KW-0805">Transcription regulation</keyword>